<evidence type="ECO:0000259" key="2">
    <source>
        <dbReference type="Pfam" id="PF03807"/>
    </source>
</evidence>
<reference evidence="3" key="1">
    <citation type="journal article" date="2022" name="Pest Manag. Sci.">
        <title>Glutamicibacter halophytocola-mediated host fitness of potato tuber moth on Solanaceae crops.</title>
        <authorList>
            <person name="Wang W."/>
            <person name="Xiao G."/>
            <person name="Du G."/>
            <person name="Chang L."/>
            <person name="Yang Y."/>
            <person name="Ye J."/>
            <person name="Chen B."/>
        </authorList>
    </citation>
    <scope>NUCLEOTIDE SEQUENCE</scope>
    <source>
        <strain evidence="3">S2</strain>
    </source>
</reference>
<evidence type="ECO:0000256" key="1">
    <source>
        <dbReference type="ARBA" id="ARBA00023002"/>
    </source>
</evidence>
<dbReference type="AlphaFoldDB" id="A0AA94XVN3"/>
<feature type="domain" description="Pyrroline-5-carboxylate reductase catalytic N-terminal" evidence="2">
    <location>
        <begin position="5"/>
        <end position="93"/>
    </location>
</feature>
<dbReference type="EMBL" id="CP102487">
    <property type="protein sequence ID" value="UUX60573.1"/>
    <property type="molecule type" value="Genomic_DNA"/>
</dbReference>
<dbReference type="PANTHER" id="PTHR14239:SF10">
    <property type="entry name" value="REDUCTASE"/>
    <property type="match status" value="1"/>
</dbReference>
<proteinExistence type="predicted"/>
<dbReference type="Proteomes" id="UP001060018">
    <property type="component" value="Chromosome"/>
</dbReference>
<dbReference type="InterPro" id="IPR051267">
    <property type="entry name" value="STEAP_metalloreductase"/>
</dbReference>
<dbReference type="SUPFAM" id="SSF51735">
    <property type="entry name" value="NAD(P)-binding Rossmann-fold domains"/>
    <property type="match status" value="1"/>
</dbReference>
<dbReference type="Pfam" id="PF03807">
    <property type="entry name" value="F420_oxidored"/>
    <property type="match status" value="1"/>
</dbReference>
<organism evidence="3 4">
    <name type="scientific">Glutamicibacter halophytocola</name>
    <dbReference type="NCBI Taxonomy" id="1933880"/>
    <lineage>
        <taxon>Bacteria</taxon>
        <taxon>Bacillati</taxon>
        <taxon>Actinomycetota</taxon>
        <taxon>Actinomycetes</taxon>
        <taxon>Micrococcales</taxon>
        <taxon>Micrococcaceae</taxon>
        <taxon>Glutamicibacter</taxon>
    </lineage>
</organism>
<evidence type="ECO:0000313" key="3">
    <source>
        <dbReference type="EMBL" id="UUX60573.1"/>
    </source>
</evidence>
<protein>
    <submittedName>
        <fullName evidence="3">NAD(P)-binding domain-containing protein</fullName>
    </submittedName>
</protein>
<dbReference type="Gene3D" id="3.40.50.720">
    <property type="entry name" value="NAD(P)-binding Rossmann-like Domain"/>
    <property type="match status" value="1"/>
</dbReference>
<dbReference type="InterPro" id="IPR028939">
    <property type="entry name" value="P5C_Rdtase_cat_N"/>
</dbReference>
<dbReference type="InterPro" id="IPR036291">
    <property type="entry name" value="NAD(P)-bd_dom_sf"/>
</dbReference>
<gene>
    <name evidence="3" type="ORF">NUH22_08220</name>
</gene>
<dbReference type="KEGG" id="gar:AOZ07_08345"/>
<dbReference type="GO" id="GO:0016491">
    <property type="term" value="F:oxidoreductase activity"/>
    <property type="evidence" value="ECO:0007669"/>
    <property type="project" value="UniProtKB-KW"/>
</dbReference>
<sequence>MSIDKIGILGAGRAGTALARAAASSGIHVKIAGSRPARLMKYHVAQYAPQATAVDATDIAKDVQLVALMVPQEDLDDIDSESLAGSLLIDATNRWNDEPLPHWLLSAIDRGLSSSEALAEHFSQSRVAKALNHISHWDLDADRASKSAARRALGIATDSPQDAALVASLVRQLGFTPVQLPDLAAGIALEPTGQIFNEVLGAEEFIRRIGSENQP</sequence>
<name>A0AA94XVN3_9MICC</name>
<keyword evidence="1" id="KW-0560">Oxidoreductase</keyword>
<dbReference type="PANTHER" id="PTHR14239">
    <property type="entry name" value="DUDULIN-RELATED"/>
    <property type="match status" value="1"/>
</dbReference>
<evidence type="ECO:0000313" key="4">
    <source>
        <dbReference type="Proteomes" id="UP001060018"/>
    </source>
</evidence>
<accession>A0AA94XVN3</accession>
<dbReference type="RefSeq" id="WP_060701577.1">
    <property type="nucleotide sequence ID" value="NZ_CP012750.1"/>
</dbReference>